<evidence type="ECO:0000256" key="3">
    <source>
        <dbReference type="SAM" id="MobiDB-lite"/>
    </source>
</evidence>
<evidence type="ECO:0000256" key="4">
    <source>
        <dbReference type="SAM" id="Phobius"/>
    </source>
</evidence>
<dbReference type="OrthoDB" id="2329609at2759"/>
<dbReference type="CDD" id="cd00761">
    <property type="entry name" value="Glyco_tranf_GTA_type"/>
    <property type="match status" value="1"/>
</dbReference>
<dbReference type="SUPFAM" id="SSF51735">
    <property type="entry name" value="NAD(P)-binding Rossmann-fold domains"/>
    <property type="match status" value="1"/>
</dbReference>
<dbReference type="Gene3D" id="3.40.50.720">
    <property type="entry name" value="NAD(P)-binding Rossmann-like Domain"/>
    <property type="match status" value="1"/>
</dbReference>
<keyword evidence="1" id="KW-0521">NADP</keyword>
<keyword evidence="4" id="KW-0472">Membrane</keyword>
<comment type="caution">
    <text evidence="6">The sequence shown here is derived from an EMBL/GenBank/DDBJ whole genome shotgun (WGS) entry which is preliminary data.</text>
</comment>
<proteinExistence type="predicted"/>
<dbReference type="AlphaFoldDB" id="A0A835Y8B9"/>
<protein>
    <recommendedName>
        <fullName evidence="5">NAD-dependent epimerase/dehydratase domain-containing protein</fullName>
    </recommendedName>
</protein>
<dbReference type="InterPro" id="IPR036291">
    <property type="entry name" value="NAD(P)-bd_dom_sf"/>
</dbReference>
<feature type="region of interest" description="Disordered" evidence="3">
    <location>
        <begin position="311"/>
        <end position="340"/>
    </location>
</feature>
<dbReference type="Proteomes" id="UP000612055">
    <property type="component" value="Unassembled WGS sequence"/>
</dbReference>
<dbReference type="PANTHER" id="PTHR43103:SF3">
    <property type="entry name" value="ADP-L-GLYCERO-D-MANNO-HEPTOSE-6-EPIMERASE"/>
    <property type="match status" value="1"/>
</dbReference>
<keyword evidence="4" id="KW-0812">Transmembrane</keyword>
<name>A0A835Y8B9_9CHLO</name>
<dbReference type="Gene3D" id="3.90.550.10">
    <property type="entry name" value="Spore Coat Polysaccharide Biosynthesis Protein SpsA, Chain A"/>
    <property type="match status" value="1"/>
</dbReference>
<feature type="domain" description="NAD-dependent epimerase/dehydratase" evidence="5">
    <location>
        <begin position="55"/>
        <end position="249"/>
    </location>
</feature>
<evidence type="ECO:0000256" key="2">
    <source>
        <dbReference type="ARBA" id="ARBA00023277"/>
    </source>
</evidence>
<dbReference type="EMBL" id="JAEHOE010000032">
    <property type="protein sequence ID" value="KAG2494270.1"/>
    <property type="molecule type" value="Genomic_DNA"/>
</dbReference>
<sequence>MLYASKNGQRAGLSCLQVSLVKRIPLVGVLVLAVLATLSFVSLSSGPRAKDAKRVLVLGSGGTVGTALVAELRRQGVEVVEVKNRFDVDLRLEGAGKELQQLLSRQRVDFAFVAAGDRPKGLGLGAAPEETLWAYNLLIHENAFKFLNRWRIRFIFLSSHEALQPQASFLGRTKAAGEQQVAPLRYGRAVRLHTVYGTERVSHTSSFVTRWMYECMKYGAVDTGVLEEDEWQLAHAGDVARALVEAMRQWHLLPRRSAREVSTGTWVSARQLAAAINATARSPCAFHFTYNSVADTPGAVTALGSSAIGYALSSGAGPPEPSPPPPPPPAPPRSPSAEGYRGLVVSSNLTARLQELARSSAAILEEEASWRQREPYLSIILATSNDEYSRGADGGGVRSRTQNLIASIVETADAAHLDYEFVVVQYGPYVTEDYTDRAAYQTNATDVDLPFTQLFPWRHRRGFGRMRVITIPRGVFSWPNGEKQTGTAWPEFVAKNAGALRSRGKYLLFTNADDVYPHGIFAKIAQQQLEPSGVVYRAGIFLETVLSPKQSMAKQCDAIAAAADLCYFKNMACPDSQPRRNDSNHYYIGDFSIWSRADFFRTGGYLEYPQNTHLETGHWDYARDTFGLVNKWFDQFTCHQSHHRNPYAPTLVRWDTIAEMHANRTRGTSVGLTGVELPAAAMHDVLAAGYNPLEPFTSRAHDPVYGAWAEHLQSADLDPAFLHDFLGVRTNYEYDCRNMSGTRFTHLGRRIACDRHDEFVRRRRWIVGPVLGDLPVLDEEYYAWLVLLRAAKAAAARAPAGGPSDDPFVVIELGADYGAWLVRAAVALRRLQPARRVRLLGVEGSSAAFERLQEHVSSNGLAGPNSRLLRGWAGAKPQGKSGGGAGAVHSIPELLAEYNAVDFLHVDVGGAEEEALLEPATLESLTQRVRNIHVRTHSANSHAALARSFKARGWRILHDLPGGHGAQPARLPWSTPFGPMLLRGPGLLSLEADATSRRGLR</sequence>
<organism evidence="6 7">
    <name type="scientific">Edaphochlamys debaryana</name>
    <dbReference type="NCBI Taxonomy" id="47281"/>
    <lineage>
        <taxon>Eukaryota</taxon>
        <taxon>Viridiplantae</taxon>
        <taxon>Chlorophyta</taxon>
        <taxon>core chlorophytes</taxon>
        <taxon>Chlorophyceae</taxon>
        <taxon>CS clade</taxon>
        <taxon>Chlamydomonadales</taxon>
        <taxon>Chlamydomonadales incertae sedis</taxon>
        <taxon>Edaphochlamys</taxon>
    </lineage>
</organism>
<keyword evidence="7" id="KW-1185">Reference proteome</keyword>
<dbReference type="InterPro" id="IPR029044">
    <property type="entry name" value="Nucleotide-diphossugar_trans"/>
</dbReference>
<evidence type="ECO:0000259" key="5">
    <source>
        <dbReference type="Pfam" id="PF01370"/>
    </source>
</evidence>
<accession>A0A835Y8B9</accession>
<reference evidence="6" key="1">
    <citation type="journal article" date="2020" name="bioRxiv">
        <title>Comparative genomics of Chlamydomonas.</title>
        <authorList>
            <person name="Craig R.J."/>
            <person name="Hasan A.R."/>
            <person name="Ness R.W."/>
            <person name="Keightley P.D."/>
        </authorList>
    </citation>
    <scope>NUCLEOTIDE SEQUENCE</scope>
    <source>
        <strain evidence="6">CCAP 11/70</strain>
    </source>
</reference>
<feature type="compositionally biased region" description="Pro residues" evidence="3">
    <location>
        <begin position="318"/>
        <end position="334"/>
    </location>
</feature>
<gene>
    <name evidence="6" type="ORF">HYH03_007625</name>
</gene>
<keyword evidence="2" id="KW-0119">Carbohydrate metabolism</keyword>
<feature type="transmembrane region" description="Helical" evidence="4">
    <location>
        <begin position="24"/>
        <end position="43"/>
    </location>
</feature>
<dbReference type="InterPro" id="IPR001509">
    <property type="entry name" value="Epimerase_deHydtase"/>
</dbReference>
<evidence type="ECO:0000256" key="1">
    <source>
        <dbReference type="ARBA" id="ARBA00022857"/>
    </source>
</evidence>
<dbReference type="InterPro" id="IPR029063">
    <property type="entry name" value="SAM-dependent_MTases_sf"/>
</dbReference>
<dbReference type="Pfam" id="PF01370">
    <property type="entry name" value="Epimerase"/>
    <property type="match status" value="1"/>
</dbReference>
<evidence type="ECO:0000313" key="6">
    <source>
        <dbReference type="EMBL" id="KAG2494270.1"/>
    </source>
</evidence>
<keyword evidence="4" id="KW-1133">Transmembrane helix</keyword>
<evidence type="ECO:0000313" key="7">
    <source>
        <dbReference type="Proteomes" id="UP000612055"/>
    </source>
</evidence>
<dbReference type="SUPFAM" id="SSF53448">
    <property type="entry name" value="Nucleotide-diphospho-sugar transferases"/>
    <property type="match status" value="1"/>
</dbReference>
<dbReference type="PANTHER" id="PTHR43103">
    <property type="entry name" value="NUCLEOSIDE-DIPHOSPHATE-SUGAR EPIMERASE"/>
    <property type="match status" value="1"/>
</dbReference>
<dbReference type="SUPFAM" id="SSF53335">
    <property type="entry name" value="S-adenosyl-L-methionine-dependent methyltransferases"/>
    <property type="match status" value="1"/>
</dbReference>